<evidence type="ECO:0000313" key="2">
    <source>
        <dbReference type="EMBL" id="KIN06395.1"/>
    </source>
</evidence>
<dbReference type="CDD" id="cd02440">
    <property type="entry name" value="AdoMet_MTases"/>
    <property type="match status" value="1"/>
</dbReference>
<feature type="region of interest" description="Disordered" evidence="1">
    <location>
        <begin position="1"/>
        <end position="26"/>
    </location>
</feature>
<reference evidence="2 3" key="1">
    <citation type="submission" date="2014-04" db="EMBL/GenBank/DDBJ databases">
        <authorList>
            <consortium name="DOE Joint Genome Institute"/>
            <person name="Kuo A."/>
            <person name="Martino E."/>
            <person name="Perotto S."/>
            <person name="Kohler A."/>
            <person name="Nagy L.G."/>
            <person name="Floudas D."/>
            <person name="Copeland A."/>
            <person name="Barry K.W."/>
            <person name="Cichocki N."/>
            <person name="Veneault-Fourrey C."/>
            <person name="LaButti K."/>
            <person name="Lindquist E.A."/>
            <person name="Lipzen A."/>
            <person name="Lundell T."/>
            <person name="Morin E."/>
            <person name="Murat C."/>
            <person name="Sun H."/>
            <person name="Tunlid A."/>
            <person name="Henrissat B."/>
            <person name="Grigoriev I.V."/>
            <person name="Hibbett D.S."/>
            <person name="Martin F."/>
            <person name="Nordberg H.P."/>
            <person name="Cantor M.N."/>
            <person name="Hua S.X."/>
        </authorList>
    </citation>
    <scope>NUCLEOTIDE SEQUENCE [LARGE SCALE GENOMIC DNA]</scope>
    <source>
        <strain evidence="2 3">Zn</strain>
    </source>
</reference>
<name>A0A0C3HTQ2_OIDMZ</name>
<dbReference type="InterPro" id="IPR029063">
    <property type="entry name" value="SAM-dependent_MTases_sf"/>
</dbReference>
<proteinExistence type="predicted"/>
<dbReference type="STRING" id="913774.A0A0C3HTQ2"/>
<dbReference type="GO" id="GO:0008168">
    <property type="term" value="F:methyltransferase activity"/>
    <property type="evidence" value="ECO:0007669"/>
    <property type="project" value="TreeGrafter"/>
</dbReference>
<sequence length="345" mass="39731">MEQQERLESPDTPARSQSRLATEVGFPIEADTSRSLSESILQHHRENGRTYHRYKAGSYFFPNDPSERDRLDFQYEILKYAFSDKNYFAPLKDPRTILDIGTGTGQWAIEMGDEFPNAEVQGTDLSPIQPSSVPQNVHFFVDDASEPDWVLPPDYFDYIHTRVLLGCFADFKAIINRAFHYLKPGGFMESQEIMSTPYCDDGTMPDNWPFKEWMATLDEAAMQADRPLRIASRLKRWYQEAGFVDVQEKVFKMPINPWPRDRHLKFLGRMSEDNWLSGLQALSLAPFSRTLSWSKDEIEVYLVDVRKAILDRNIHAYHKIYVVWGRKPEEGEAVDSSSAASIAAP</sequence>
<evidence type="ECO:0008006" key="4">
    <source>
        <dbReference type="Google" id="ProtNLM"/>
    </source>
</evidence>
<reference evidence="3" key="2">
    <citation type="submission" date="2015-01" db="EMBL/GenBank/DDBJ databases">
        <title>Evolutionary Origins and Diversification of the Mycorrhizal Mutualists.</title>
        <authorList>
            <consortium name="DOE Joint Genome Institute"/>
            <consortium name="Mycorrhizal Genomics Consortium"/>
            <person name="Kohler A."/>
            <person name="Kuo A."/>
            <person name="Nagy L.G."/>
            <person name="Floudas D."/>
            <person name="Copeland A."/>
            <person name="Barry K.W."/>
            <person name="Cichocki N."/>
            <person name="Veneault-Fourrey C."/>
            <person name="LaButti K."/>
            <person name="Lindquist E.A."/>
            <person name="Lipzen A."/>
            <person name="Lundell T."/>
            <person name="Morin E."/>
            <person name="Murat C."/>
            <person name="Riley R."/>
            <person name="Ohm R."/>
            <person name="Sun H."/>
            <person name="Tunlid A."/>
            <person name="Henrissat B."/>
            <person name="Grigoriev I.V."/>
            <person name="Hibbett D.S."/>
            <person name="Martin F."/>
        </authorList>
    </citation>
    <scope>NUCLEOTIDE SEQUENCE [LARGE SCALE GENOMIC DNA]</scope>
    <source>
        <strain evidence="3">Zn</strain>
    </source>
</reference>
<dbReference type="SUPFAM" id="SSF53335">
    <property type="entry name" value="S-adenosyl-L-methionine-dependent methyltransferases"/>
    <property type="match status" value="1"/>
</dbReference>
<dbReference type="Pfam" id="PF13489">
    <property type="entry name" value="Methyltransf_23"/>
    <property type="match status" value="1"/>
</dbReference>
<dbReference type="InParanoid" id="A0A0C3HTQ2"/>
<dbReference type="OrthoDB" id="2013972at2759"/>
<evidence type="ECO:0000256" key="1">
    <source>
        <dbReference type="SAM" id="MobiDB-lite"/>
    </source>
</evidence>
<dbReference type="PANTHER" id="PTHR43591">
    <property type="entry name" value="METHYLTRANSFERASE"/>
    <property type="match status" value="1"/>
</dbReference>
<dbReference type="AlphaFoldDB" id="A0A0C3HTQ2"/>
<dbReference type="Gene3D" id="3.40.50.150">
    <property type="entry name" value="Vaccinia Virus protein VP39"/>
    <property type="match status" value="1"/>
</dbReference>
<accession>A0A0C3HTQ2</accession>
<dbReference type="HOGENOM" id="CLU_010595_1_1_1"/>
<dbReference type="PANTHER" id="PTHR43591:SF14">
    <property type="entry name" value="METHYLTRANSFERASE"/>
    <property type="match status" value="1"/>
</dbReference>
<keyword evidence="3" id="KW-1185">Reference proteome</keyword>
<evidence type="ECO:0000313" key="3">
    <source>
        <dbReference type="Proteomes" id="UP000054321"/>
    </source>
</evidence>
<protein>
    <recommendedName>
        <fullName evidence="4">Methyltransferase domain-containing protein</fullName>
    </recommendedName>
</protein>
<dbReference type="Proteomes" id="UP000054321">
    <property type="component" value="Unassembled WGS sequence"/>
</dbReference>
<organism evidence="2 3">
    <name type="scientific">Oidiodendron maius (strain Zn)</name>
    <dbReference type="NCBI Taxonomy" id="913774"/>
    <lineage>
        <taxon>Eukaryota</taxon>
        <taxon>Fungi</taxon>
        <taxon>Dikarya</taxon>
        <taxon>Ascomycota</taxon>
        <taxon>Pezizomycotina</taxon>
        <taxon>Leotiomycetes</taxon>
        <taxon>Leotiomycetes incertae sedis</taxon>
        <taxon>Myxotrichaceae</taxon>
        <taxon>Oidiodendron</taxon>
    </lineage>
</organism>
<gene>
    <name evidence="2" type="ORF">OIDMADRAFT_38687</name>
</gene>
<dbReference type="EMBL" id="KN832871">
    <property type="protein sequence ID" value="KIN06395.1"/>
    <property type="molecule type" value="Genomic_DNA"/>
</dbReference>